<comment type="similarity">
    <text evidence="1">Belongs to the prokaryotic/mitochondrial release factor family.</text>
</comment>
<dbReference type="NCBIfam" id="NF006718">
    <property type="entry name" value="PRK09256.1"/>
    <property type="match status" value="1"/>
</dbReference>
<protein>
    <submittedName>
        <fullName evidence="4">Class I peptide chain release factor</fullName>
    </submittedName>
</protein>
<evidence type="ECO:0000313" key="4">
    <source>
        <dbReference type="EMBL" id="EPR35737.1"/>
    </source>
</evidence>
<dbReference type="Gene3D" id="3.30.160.20">
    <property type="match status" value="1"/>
</dbReference>
<name>S7TEX8_9BACT</name>
<dbReference type="GO" id="GO:0043022">
    <property type="term" value="F:ribosome binding"/>
    <property type="evidence" value="ECO:0007669"/>
    <property type="project" value="TreeGrafter"/>
</dbReference>
<dbReference type="PANTHER" id="PTHR47814:SF1">
    <property type="entry name" value="PEPTIDYL-TRNA HYDROLASE ARFB"/>
    <property type="match status" value="1"/>
</dbReference>
<dbReference type="Pfam" id="PF00472">
    <property type="entry name" value="RF-1"/>
    <property type="match status" value="1"/>
</dbReference>
<dbReference type="GO" id="GO:0004045">
    <property type="term" value="F:peptidyl-tRNA hydrolase activity"/>
    <property type="evidence" value="ECO:0007669"/>
    <property type="project" value="TreeGrafter"/>
</dbReference>
<dbReference type="RefSeq" id="WP_020885727.1">
    <property type="nucleotide sequence ID" value="NZ_ATHI01000002.1"/>
</dbReference>
<dbReference type="OrthoDB" id="9815709at2"/>
<dbReference type="GO" id="GO:0072344">
    <property type="term" value="P:rescue of stalled ribosome"/>
    <property type="evidence" value="ECO:0007669"/>
    <property type="project" value="TreeGrafter"/>
</dbReference>
<evidence type="ECO:0000313" key="5">
    <source>
        <dbReference type="Proteomes" id="UP000014975"/>
    </source>
</evidence>
<reference evidence="4 5" key="1">
    <citation type="journal article" date="2013" name="Genome Announc.">
        <title>Draft genome sequences for three mercury-methylating, sulfate-reducing bacteria.</title>
        <authorList>
            <person name="Brown S.D."/>
            <person name="Hurt R.A.Jr."/>
            <person name="Gilmour C.C."/>
            <person name="Elias D.A."/>
        </authorList>
    </citation>
    <scope>NUCLEOTIDE SEQUENCE [LARGE SCALE GENOMIC DNA]</scope>
    <source>
        <strain evidence="4 5">DSM 16529</strain>
    </source>
</reference>
<dbReference type="PATRIC" id="fig|1121439.3.peg.227"/>
<dbReference type="AlphaFoldDB" id="S7TEX8"/>
<sequence length="140" mass="15009">MIVVAPDLSIPESELEFSFVRAGGPGGQHVNTTSTAAALVFDVAASPSLSPDQRERLLDRLASRLDSRGRLRIVARGTRSQADNRAEAVARLARILAQALAVDAPRRATKPGRAAKARRVATKKLRGRAKNLRKPPDPDG</sequence>
<dbReference type="eggNOG" id="COG1186">
    <property type="taxonomic scope" value="Bacteria"/>
</dbReference>
<dbReference type="InterPro" id="IPR000352">
    <property type="entry name" value="Pep_chain_release_fac_I"/>
</dbReference>
<comment type="caution">
    <text evidence="4">The sequence shown here is derived from an EMBL/GenBank/DDBJ whole genome shotgun (WGS) entry which is preliminary data.</text>
</comment>
<feature type="domain" description="Prokaryotic-type class I peptide chain release factors" evidence="3">
    <location>
        <begin position="7"/>
        <end position="133"/>
    </location>
</feature>
<dbReference type="EMBL" id="ATHI01000002">
    <property type="protein sequence ID" value="EPR35737.1"/>
    <property type="molecule type" value="Genomic_DNA"/>
</dbReference>
<dbReference type="PANTHER" id="PTHR47814">
    <property type="entry name" value="PEPTIDYL-TRNA HYDROLASE ARFB"/>
    <property type="match status" value="1"/>
</dbReference>
<dbReference type="GO" id="GO:0003747">
    <property type="term" value="F:translation release factor activity"/>
    <property type="evidence" value="ECO:0007669"/>
    <property type="project" value="InterPro"/>
</dbReference>
<dbReference type="SUPFAM" id="SSF75620">
    <property type="entry name" value="Release factor"/>
    <property type="match status" value="1"/>
</dbReference>
<keyword evidence="5" id="KW-1185">Reference proteome</keyword>
<gene>
    <name evidence="4" type="ORF">dsat_1841</name>
</gene>
<feature type="compositionally biased region" description="Basic residues" evidence="2">
    <location>
        <begin position="107"/>
        <end position="133"/>
    </location>
</feature>
<dbReference type="InterPro" id="IPR045853">
    <property type="entry name" value="Pep_chain_release_fac_I_sf"/>
</dbReference>
<dbReference type="Proteomes" id="UP000014975">
    <property type="component" value="Unassembled WGS sequence"/>
</dbReference>
<accession>S7TEX8</accession>
<evidence type="ECO:0000259" key="3">
    <source>
        <dbReference type="Pfam" id="PF00472"/>
    </source>
</evidence>
<organism evidence="4 5">
    <name type="scientific">Alkalidesulfovibrio alkalitolerans DSM 16529</name>
    <dbReference type="NCBI Taxonomy" id="1121439"/>
    <lineage>
        <taxon>Bacteria</taxon>
        <taxon>Pseudomonadati</taxon>
        <taxon>Thermodesulfobacteriota</taxon>
        <taxon>Desulfovibrionia</taxon>
        <taxon>Desulfovibrionales</taxon>
        <taxon>Desulfovibrionaceae</taxon>
        <taxon>Alkalidesulfovibrio</taxon>
    </lineage>
</organism>
<dbReference type="STRING" id="1121439.dsat_1841"/>
<proteinExistence type="inferred from homology"/>
<feature type="region of interest" description="Disordered" evidence="2">
    <location>
        <begin position="105"/>
        <end position="140"/>
    </location>
</feature>
<evidence type="ECO:0000256" key="2">
    <source>
        <dbReference type="SAM" id="MobiDB-lite"/>
    </source>
</evidence>
<evidence type="ECO:0000256" key="1">
    <source>
        <dbReference type="ARBA" id="ARBA00010835"/>
    </source>
</evidence>